<evidence type="ECO:0000313" key="3">
    <source>
        <dbReference type="Proteomes" id="UP000559027"/>
    </source>
</evidence>
<feature type="coiled-coil region" evidence="1">
    <location>
        <begin position="41"/>
        <end position="82"/>
    </location>
</feature>
<reference evidence="2 3" key="1">
    <citation type="journal article" date="2020" name="ISME J.">
        <title>Uncovering the hidden diversity of litter-decomposition mechanisms in mushroom-forming fungi.</title>
        <authorList>
            <person name="Floudas D."/>
            <person name="Bentzer J."/>
            <person name="Ahren D."/>
            <person name="Johansson T."/>
            <person name="Persson P."/>
            <person name="Tunlid A."/>
        </authorList>
    </citation>
    <scope>NUCLEOTIDE SEQUENCE [LARGE SCALE GENOMIC DNA]</scope>
    <source>
        <strain evidence="2 3">CBS 146.42</strain>
    </source>
</reference>
<gene>
    <name evidence="2" type="ORF">D9756_006235</name>
</gene>
<proteinExistence type="predicted"/>
<evidence type="ECO:0000256" key="1">
    <source>
        <dbReference type="SAM" id="Coils"/>
    </source>
</evidence>
<organism evidence="2 3">
    <name type="scientific">Leucocoprinus leucothites</name>
    <dbReference type="NCBI Taxonomy" id="201217"/>
    <lineage>
        <taxon>Eukaryota</taxon>
        <taxon>Fungi</taxon>
        <taxon>Dikarya</taxon>
        <taxon>Basidiomycota</taxon>
        <taxon>Agaricomycotina</taxon>
        <taxon>Agaricomycetes</taxon>
        <taxon>Agaricomycetidae</taxon>
        <taxon>Agaricales</taxon>
        <taxon>Agaricineae</taxon>
        <taxon>Agaricaceae</taxon>
        <taxon>Leucocoprinus</taxon>
    </lineage>
</organism>
<evidence type="ECO:0000313" key="2">
    <source>
        <dbReference type="EMBL" id="KAF5352544.1"/>
    </source>
</evidence>
<keyword evidence="1" id="KW-0175">Coiled coil</keyword>
<keyword evidence="3" id="KW-1185">Reference proteome</keyword>
<sequence>MGSYVSLEQRLENGQAQRGFNDTQTFLRMSKELFLKNSQLNSHLKEENDILARENIEMERNNAKLEQQTRSLELILQEMRHDSHLQPHILGATGRHFYDDFGSERLVKADGGKSISSESPEWIVVPQDSGAMEHLL</sequence>
<dbReference type="AlphaFoldDB" id="A0A8H5FXG8"/>
<dbReference type="EMBL" id="JAACJO010000011">
    <property type="protein sequence ID" value="KAF5352544.1"/>
    <property type="molecule type" value="Genomic_DNA"/>
</dbReference>
<name>A0A8H5FXG8_9AGAR</name>
<comment type="caution">
    <text evidence="2">The sequence shown here is derived from an EMBL/GenBank/DDBJ whole genome shotgun (WGS) entry which is preliminary data.</text>
</comment>
<accession>A0A8H5FXG8</accession>
<dbReference type="Proteomes" id="UP000559027">
    <property type="component" value="Unassembled WGS sequence"/>
</dbReference>
<protein>
    <submittedName>
        <fullName evidence="2">Uncharacterized protein</fullName>
    </submittedName>
</protein>